<dbReference type="SMART" id="SM00326">
    <property type="entry name" value="SH3"/>
    <property type="match status" value="1"/>
</dbReference>
<feature type="compositionally biased region" description="Basic and acidic residues" evidence="3">
    <location>
        <begin position="336"/>
        <end position="347"/>
    </location>
</feature>
<protein>
    <recommendedName>
        <fullName evidence="4">SH3 domain-containing protein</fullName>
    </recommendedName>
</protein>
<dbReference type="Proteomes" id="UP000750711">
    <property type="component" value="Unassembled WGS sequence"/>
</dbReference>
<dbReference type="PANTHER" id="PTHR46026:SF1">
    <property type="entry name" value="RHO-TYPE GUANINE NUCLEOTIDE EXCHANGE FACTOR, ISOFORM F"/>
    <property type="match status" value="1"/>
</dbReference>
<feature type="compositionally biased region" description="Basic and acidic residues" evidence="3">
    <location>
        <begin position="547"/>
        <end position="562"/>
    </location>
</feature>
<accession>A0A9P8RRX0</accession>
<feature type="compositionally biased region" description="Acidic residues" evidence="3">
    <location>
        <begin position="449"/>
        <end position="465"/>
    </location>
</feature>
<dbReference type="PANTHER" id="PTHR46026">
    <property type="entry name" value="RHO-TYPE GUANINE NUCLEOTIDE EXCHANGE FACTOR, ISOFORM F"/>
    <property type="match status" value="1"/>
</dbReference>
<feature type="region of interest" description="Disordered" evidence="3">
    <location>
        <begin position="63"/>
        <end position="639"/>
    </location>
</feature>
<comment type="caution">
    <text evidence="5">The sequence shown here is derived from an EMBL/GenBank/DDBJ whole genome shotgun (WGS) entry which is preliminary data.</text>
</comment>
<feature type="compositionally biased region" description="Basic and acidic residues" evidence="3">
    <location>
        <begin position="283"/>
        <end position="294"/>
    </location>
</feature>
<feature type="compositionally biased region" description="Pro residues" evidence="3">
    <location>
        <begin position="600"/>
        <end position="625"/>
    </location>
</feature>
<evidence type="ECO:0000256" key="2">
    <source>
        <dbReference type="PROSITE-ProRule" id="PRU00192"/>
    </source>
</evidence>
<dbReference type="SUPFAM" id="SSF50044">
    <property type="entry name" value="SH3-domain"/>
    <property type="match status" value="1"/>
</dbReference>
<feature type="compositionally biased region" description="Basic and acidic residues" evidence="3">
    <location>
        <begin position="582"/>
        <end position="599"/>
    </location>
</feature>
<feature type="compositionally biased region" description="Basic and acidic residues" evidence="3">
    <location>
        <begin position="414"/>
        <end position="423"/>
    </location>
</feature>
<dbReference type="Gene3D" id="2.30.30.40">
    <property type="entry name" value="SH3 Domains"/>
    <property type="match status" value="1"/>
</dbReference>
<dbReference type="AlphaFoldDB" id="A0A9P8RRX0"/>
<feature type="compositionally biased region" description="Basic and acidic residues" evidence="3">
    <location>
        <begin position="355"/>
        <end position="364"/>
    </location>
</feature>
<evidence type="ECO:0000256" key="1">
    <source>
        <dbReference type="ARBA" id="ARBA00022443"/>
    </source>
</evidence>
<reference evidence="5" key="1">
    <citation type="submission" date="2021-03" db="EMBL/GenBank/DDBJ databases">
        <title>Comparative genomics and phylogenomic investigation of the class Geoglossomycetes provide insights into ecological specialization and systematics.</title>
        <authorList>
            <person name="Melie T."/>
            <person name="Pirro S."/>
            <person name="Miller A.N."/>
            <person name="Quandt A."/>
        </authorList>
    </citation>
    <scope>NUCLEOTIDE SEQUENCE</scope>
    <source>
        <strain evidence="5">CAQ_001_2017</strain>
    </source>
</reference>
<dbReference type="InterPro" id="IPR036028">
    <property type="entry name" value="SH3-like_dom_sf"/>
</dbReference>
<proteinExistence type="predicted"/>
<feature type="compositionally biased region" description="Basic and acidic residues" evidence="3">
    <location>
        <begin position="466"/>
        <end position="479"/>
    </location>
</feature>
<evidence type="ECO:0000313" key="6">
    <source>
        <dbReference type="Proteomes" id="UP000750711"/>
    </source>
</evidence>
<organism evidence="5 6">
    <name type="scientific">Trichoglossum hirsutum</name>
    <dbReference type="NCBI Taxonomy" id="265104"/>
    <lineage>
        <taxon>Eukaryota</taxon>
        <taxon>Fungi</taxon>
        <taxon>Dikarya</taxon>
        <taxon>Ascomycota</taxon>
        <taxon>Pezizomycotina</taxon>
        <taxon>Geoglossomycetes</taxon>
        <taxon>Geoglossales</taxon>
        <taxon>Geoglossaceae</taxon>
        <taxon>Trichoglossum</taxon>
    </lineage>
</organism>
<feature type="compositionally biased region" description="Basic and acidic residues" evidence="3">
    <location>
        <begin position="305"/>
        <end position="315"/>
    </location>
</feature>
<evidence type="ECO:0000256" key="3">
    <source>
        <dbReference type="SAM" id="MobiDB-lite"/>
    </source>
</evidence>
<gene>
    <name evidence="5" type="ORF">GP486_002228</name>
</gene>
<sequence length="639" mass="67923">MAAPPFKVKALFKYDSGYEGDLNFPDGEILTVTAREDADWYYGEYVDASGMKQEGIFPMNFVDRYEPETPPRPARPSRPKKEAEPIHSPSADPEPPPYDTAVGQDSTEETAKEPVPSKSTSQNANPGPDPGKVAYPVSPKSTVSTDHTQKPADVQGGGLPNKGIPKPLAGASKEVTPSTTADKAGSSSFRDRIAAFNKPAAPPIAPFKPGGLSSGSSSFIKKPFVAPPPSKNSYVPIPRDPPPPKVYRREEDPEITGRATQDDEHADKALPVMPAQNAGGDEDQPKPTSLKERIALLQKQQLEQAARHAEAALKKEKPKRPPKKRVGSQEGAEDITDGRAADLERIDSAGTASKRSLEGSREDGPIPGKSSTRRKSSKEQPQIENQAIATRGITSDADDADQSGAGEDAGETSTGKDDSDEQPKVLTPGTKLPKPPTRGISVGANENVGGDEQEEEEEEEEEEIDPEVKRRMEIRERMAKMSGGMGMHGMFGPPGGMPSMPAGGAKKKKVADKKGTSDPGDDVTSGSPNTQAFAPALALPGLQPKPRSPEDLDRRLAVEKNGETTSLPLGAEGHTVGTPDAEDAKRDVPSIPPRLEERSPPPPPHQERPVPPPPPPTERAAPPVPGERGAPSPSSMEGK</sequence>
<dbReference type="CDD" id="cd11887">
    <property type="entry name" value="SH3_Bbc1"/>
    <property type="match status" value="1"/>
</dbReference>
<feature type="compositionally biased region" description="Polar residues" evidence="3">
    <location>
        <begin position="175"/>
        <end position="188"/>
    </location>
</feature>
<dbReference type="Pfam" id="PF00018">
    <property type="entry name" value="SH3_1"/>
    <property type="match status" value="1"/>
</dbReference>
<feature type="compositionally biased region" description="Gly residues" evidence="3">
    <location>
        <begin position="483"/>
        <end position="494"/>
    </location>
</feature>
<name>A0A9P8RRX0_9PEZI</name>
<feature type="compositionally biased region" description="Low complexity" evidence="3">
    <location>
        <begin position="295"/>
        <end position="304"/>
    </location>
</feature>
<keyword evidence="1 2" id="KW-0728">SH3 domain</keyword>
<feature type="domain" description="SH3" evidence="4">
    <location>
        <begin position="3"/>
        <end position="67"/>
    </location>
</feature>
<feature type="compositionally biased region" description="Polar residues" evidence="3">
    <location>
        <begin position="379"/>
        <end position="388"/>
    </location>
</feature>
<evidence type="ECO:0000259" key="4">
    <source>
        <dbReference type="PROSITE" id="PS50002"/>
    </source>
</evidence>
<dbReference type="InterPro" id="IPR001452">
    <property type="entry name" value="SH3_domain"/>
</dbReference>
<dbReference type="PROSITE" id="PS50002">
    <property type="entry name" value="SH3"/>
    <property type="match status" value="1"/>
</dbReference>
<evidence type="ECO:0000313" key="5">
    <source>
        <dbReference type="EMBL" id="KAH0563211.1"/>
    </source>
</evidence>
<dbReference type="EMBL" id="JAGHQM010000236">
    <property type="protein sequence ID" value="KAH0563211.1"/>
    <property type="molecule type" value="Genomic_DNA"/>
</dbReference>
<feature type="compositionally biased region" description="Basic residues" evidence="3">
    <location>
        <begin position="316"/>
        <end position="326"/>
    </location>
</feature>
<keyword evidence="6" id="KW-1185">Reference proteome</keyword>
<dbReference type="InterPro" id="IPR035552">
    <property type="entry name" value="Mti1_SH3"/>
</dbReference>